<dbReference type="PANTHER" id="PTHR45011:SF1">
    <property type="entry name" value="DAP3-BINDING CELL DEATH ENHANCER 1"/>
    <property type="match status" value="1"/>
</dbReference>
<dbReference type="Gene3D" id="1.25.40.10">
    <property type="entry name" value="Tetratricopeptide repeat domain"/>
    <property type="match status" value="1"/>
</dbReference>
<dbReference type="SMART" id="SM00671">
    <property type="entry name" value="SEL1"/>
    <property type="match status" value="2"/>
</dbReference>
<dbReference type="Pfam" id="PF08238">
    <property type="entry name" value="Sel1"/>
    <property type="match status" value="2"/>
</dbReference>
<dbReference type="EMBL" id="GDRN01066847">
    <property type="protein sequence ID" value="JAI64461.1"/>
    <property type="molecule type" value="Transcribed_RNA"/>
</dbReference>
<dbReference type="AlphaFoldDB" id="A0A0P4WS26"/>
<dbReference type="InterPro" id="IPR006597">
    <property type="entry name" value="Sel1-like"/>
</dbReference>
<name>A0A0P4WS26_SCYOL</name>
<feature type="region of interest" description="Disordered" evidence="1">
    <location>
        <begin position="553"/>
        <end position="577"/>
    </location>
</feature>
<organism evidence="2">
    <name type="scientific">Scylla olivacea</name>
    <name type="common">Orange mud crab</name>
    <name type="synonym">Cancer olivacea</name>
    <dbReference type="NCBI Taxonomy" id="85551"/>
    <lineage>
        <taxon>Eukaryota</taxon>
        <taxon>Metazoa</taxon>
        <taxon>Ecdysozoa</taxon>
        <taxon>Arthropoda</taxon>
        <taxon>Crustacea</taxon>
        <taxon>Multicrustacea</taxon>
        <taxon>Malacostraca</taxon>
        <taxon>Eumalacostraca</taxon>
        <taxon>Eucarida</taxon>
        <taxon>Decapoda</taxon>
        <taxon>Pleocyemata</taxon>
        <taxon>Brachyura</taxon>
        <taxon>Eubrachyura</taxon>
        <taxon>Portunoidea</taxon>
        <taxon>Portunidae</taxon>
        <taxon>Portuninae</taxon>
        <taxon>Scylla</taxon>
    </lineage>
</organism>
<evidence type="ECO:0000313" key="2">
    <source>
        <dbReference type="EMBL" id="JAI64461.1"/>
    </source>
</evidence>
<sequence length="632" mass="72531">MWRIIHSIGRGVRNVRPSQCCPQDCSEEGQWRHHNHHYHYNEASKAKAATIRNYSAASCRIFLTVKKYDNCLRVVEGLHTGSCDNGSPDTESKSSASYHPRCPPWHWEILQENNELEEYCSEKEQYKEKENRRDSEKTCHFEEWKEVLQSSPTLHALGWGSAAALTWSLYHDWNEHHPCPYRKKNEQQQASLWDSGKLNSISKDIKNEDKKNEEAENYHKPFKDIFVFESNIKVSSEFNAEDYCKEYSGERYKVPNLKYNFKSTNTHKLNMMPHECSAQETVIPIYSLQQKFLDMARKVFKNQGNNYVKEKHKVEEIYTDEKFHDTIKSPFSLEDKWFNAPEKSDSGCIPDSDQTLQSQTCGAQPEILQNHYNQNVKSNTKLVSDICPERLVTETSETELSTEEKDVSEYYQSTAQNEPVNNFDDEIKMLQDRLLKIVKAHHDEQLSNMLKNENTLLNTKPEEMIIYFQAGVLVGDSTSAFNLALCYHMGYGTTQDLEKARKLYEVASAAGHGWATYNLAVMLNQGLGGPFLPQKACNLLLQAAKMGVKEAEEALSAVEEEEDPQQSVSQEGDEPSLRQCYSEPCLLSSLNKEWPLSYSTGDLHSLLDEDDWTAGDTSTIANVFQITQQCHV</sequence>
<reference evidence="2" key="1">
    <citation type="submission" date="2015-09" db="EMBL/GenBank/DDBJ databases">
        <title>Scylla olivacea transcriptome.</title>
        <authorList>
            <person name="Ikhwanuddin M."/>
        </authorList>
    </citation>
    <scope>NUCLEOTIDE SEQUENCE</scope>
</reference>
<dbReference type="InterPro" id="IPR052748">
    <property type="entry name" value="ISR_Activator"/>
</dbReference>
<proteinExistence type="predicted"/>
<accession>A0A0P4WS26</accession>
<evidence type="ECO:0000256" key="1">
    <source>
        <dbReference type="SAM" id="MobiDB-lite"/>
    </source>
</evidence>
<dbReference type="PANTHER" id="PTHR45011">
    <property type="entry name" value="DAP3-BINDING CELL DEATH ENHANCER 1"/>
    <property type="match status" value="1"/>
</dbReference>
<dbReference type="SUPFAM" id="SSF81901">
    <property type="entry name" value="HCP-like"/>
    <property type="match status" value="1"/>
</dbReference>
<dbReference type="InterPro" id="IPR011990">
    <property type="entry name" value="TPR-like_helical_dom_sf"/>
</dbReference>
<protein>
    <submittedName>
        <fullName evidence="2">Uncharacterized protein</fullName>
    </submittedName>
</protein>